<feature type="domain" description="Cytochrome c" evidence="11">
    <location>
        <begin position="162"/>
        <end position="265"/>
    </location>
</feature>
<evidence type="ECO:0000313" key="14">
    <source>
        <dbReference type="Proteomes" id="UP000636949"/>
    </source>
</evidence>
<sequence>MRMSKKIIVSTLGAALFATVLAGCSQSDSKDSAKATPEVTKTVATQPTATETAKPVTATDAQQSEATLINNVSYTLGYSVAGNVSAQLKAQGATLDNAQVLAGFKAGISNEQGKFSQEQMQTIMQTFQKDLMAAQEKKQVTSVLENAKALLSNEQTPTIGPKDAKVAVIEFFDYQCVFCHKVAPIMEKVMDANPNVKYIFKEFPIFGQRWEASQYAAEMGIAAYMLNGAEGYLKYHNAVFASGVDEGKLTVKDVNDAAKKVGVDVAKAESLIKEKKVTDNIAADMKLGFDKLGIQGTPAIIVMPLSGATAANTTVIPGFAQQDTIQAAINKAQGK</sequence>
<dbReference type="Gene3D" id="3.40.30.10">
    <property type="entry name" value="Glutaredoxin"/>
    <property type="match status" value="1"/>
</dbReference>
<keyword evidence="4" id="KW-0560">Oxidoreductase</keyword>
<evidence type="ECO:0000256" key="4">
    <source>
        <dbReference type="ARBA" id="ARBA00023002"/>
    </source>
</evidence>
<keyword evidence="7" id="KW-0676">Redox-active center</keyword>
<keyword evidence="2 8" id="KW-0479">Metal-binding</keyword>
<evidence type="ECO:0000256" key="2">
    <source>
        <dbReference type="ARBA" id="ARBA00022723"/>
    </source>
</evidence>
<evidence type="ECO:0000256" key="9">
    <source>
        <dbReference type="SAM" id="MobiDB-lite"/>
    </source>
</evidence>
<dbReference type="GO" id="GO:0046872">
    <property type="term" value="F:metal ion binding"/>
    <property type="evidence" value="ECO:0007669"/>
    <property type="project" value="UniProtKB-KW"/>
</dbReference>
<evidence type="ECO:0000256" key="7">
    <source>
        <dbReference type="ARBA" id="ARBA00023284"/>
    </source>
</evidence>
<evidence type="ECO:0000256" key="5">
    <source>
        <dbReference type="ARBA" id="ARBA00023004"/>
    </source>
</evidence>
<dbReference type="PANTHER" id="PTHR13887">
    <property type="entry name" value="GLUTATHIONE S-TRANSFERASE KAPPA"/>
    <property type="match status" value="1"/>
</dbReference>
<dbReference type="EMBL" id="BMJS01000035">
    <property type="protein sequence ID" value="GGG05298.1"/>
    <property type="molecule type" value="Genomic_DNA"/>
</dbReference>
<dbReference type="Gene3D" id="1.10.287.460">
    <property type="entry name" value="Peptidyl-prolyl cis-trans isomerase, FKBP-type, N-terminal domain"/>
    <property type="match status" value="1"/>
</dbReference>
<evidence type="ECO:0000259" key="11">
    <source>
        <dbReference type="PROSITE" id="PS51007"/>
    </source>
</evidence>
<dbReference type="SUPFAM" id="SSF52833">
    <property type="entry name" value="Thioredoxin-like"/>
    <property type="match status" value="1"/>
</dbReference>
<dbReference type="GO" id="GO:0016491">
    <property type="term" value="F:oxidoreductase activity"/>
    <property type="evidence" value="ECO:0007669"/>
    <property type="project" value="UniProtKB-KW"/>
</dbReference>
<feature type="domain" description="Thioredoxin" evidence="12">
    <location>
        <begin position="95"/>
        <end position="334"/>
    </location>
</feature>
<keyword evidence="14" id="KW-1185">Reference proteome</keyword>
<accession>A0A8J3EA20</accession>
<dbReference type="InterPro" id="IPR013766">
    <property type="entry name" value="Thioredoxin_domain"/>
</dbReference>
<protein>
    <submittedName>
        <fullName evidence="13">Lipoprotein</fullName>
    </submittedName>
</protein>
<dbReference type="RefSeq" id="WP_117003667.1">
    <property type="nucleotide sequence ID" value="NZ_BMJS01000035.1"/>
</dbReference>
<evidence type="ECO:0000256" key="6">
    <source>
        <dbReference type="ARBA" id="ARBA00023157"/>
    </source>
</evidence>
<evidence type="ECO:0000256" key="1">
    <source>
        <dbReference type="ARBA" id="ARBA00005791"/>
    </source>
</evidence>
<gene>
    <name evidence="13" type="ORF">GCM10010995_23490</name>
</gene>
<keyword evidence="5 8" id="KW-0408">Iron</keyword>
<evidence type="ECO:0000256" key="8">
    <source>
        <dbReference type="PROSITE-ProRule" id="PRU00433"/>
    </source>
</evidence>
<dbReference type="InterPro" id="IPR036249">
    <property type="entry name" value="Thioredoxin-like_sf"/>
</dbReference>
<evidence type="ECO:0000256" key="3">
    <source>
        <dbReference type="ARBA" id="ARBA00022729"/>
    </source>
</evidence>
<dbReference type="InterPro" id="IPR036944">
    <property type="entry name" value="PPIase_FKBP_N_sf"/>
</dbReference>
<keyword evidence="6" id="KW-1015">Disulfide bond</keyword>
<evidence type="ECO:0000256" key="10">
    <source>
        <dbReference type="SAM" id="SignalP"/>
    </source>
</evidence>
<dbReference type="OrthoDB" id="9780340at2"/>
<dbReference type="InterPro" id="IPR009056">
    <property type="entry name" value="Cyt_c-like_dom"/>
</dbReference>
<dbReference type="CDD" id="cd03023">
    <property type="entry name" value="DsbA_Com1_like"/>
    <property type="match status" value="1"/>
</dbReference>
<feature type="chain" id="PRO_5035156276" evidence="10">
    <location>
        <begin position="23"/>
        <end position="335"/>
    </location>
</feature>
<dbReference type="GO" id="GO:0009055">
    <property type="term" value="F:electron transfer activity"/>
    <property type="evidence" value="ECO:0007669"/>
    <property type="project" value="InterPro"/>
</dbReference>
<dbReference type="PROSITE" id="PS51257">
    <property type="entry name" value="PROKAR_LIPOPROTEIN"/>
    <property type="match status" value="1"/>
</dbReference>
<keyword evidence="13" id="KW-0449">Lipoprotein</keyword>
<feature type="signal peptide" evidence="10">
    <location>
        <begin position="1"/>
        <end position="22"/>
    </location>
</feature>
<dbReference type="Proteomes" id="UP000636949">
    <property type="component" value="Unassembled WGS sequence"/>
</dbReference>
<dbReference type="AlphaFoldDB" id="A0A8J3EA20"/>
<comment type="similarity">
    <text evidence="1">Belongs to the thioredoxin family. DsbA subfamily.</text>
</comment>
<feature type="compositionally biased region" description="Polar residues" evidence="9">
    <location>
        <begin position="42"/>
        <end position="51"/>
    </location>
</feature>
<organism evidence="13 14">
    <name type="scientific">Cysteiniphilum litorale</name>
    <dbReference type="NCBI Taxonomy" id="2056700"/>
    <lineage>
        <taxon>Bacteria</taxon>
        <taxon>Pseudomonadati</taxon>
        <taxon>Pseudomonadota</taxon>
        <taxon>Gammaproteobacteria</taxon>
        <taxon>Thiotrichales</taxon>
        <taxon>Fastidiosibacteraceae</taxon>
        <taxon>Cysteiniphilum</taxon>
    </lineage>
</organism>
<dbReference type="GO" id="GO:0006457">
    <property type="term" value="P:protein folding"/>
    <property type="evidence" value="ECO:0007669"/>
    <property type="project" value="InterPro"/>
</dbReference>
<dbReference type="PANTHER" id="PTHR13887:SF14">
    <property type="entry name" value="DISULFIDE BOND FORMATION PROTEIN D"/>
    <property type="match status" value="1"/>
</dbReference>
<evidence type="ECO:0000259" key="12">
    <source>
        <dbReference type="PROSITE" id="PS51352"/>
    </source>
</evidence>
<evidence type="ECO:0000313" key="13">
    <source>
        <dbReference type="EMBL" id="GGG05298.1"/>
    </source>
</evidence>
<reference evidence="13" key="1">
    <citation type="journal article" date="2014" name="Int. J. Syst. Evol. Microbiol.">
        <title>Complete genome sequence of Corynebacterium casei LMG S-19264T (=DSM 44701T), isolated from a smear-ripened cheese.</title>
        <authorList>
            <consortium name="US DOE Joint Genome Institute (JGI-PGF)"/>
            <person name="Walter F."/>
            <person name="Albersmeier A."/>
            <person name="Kalinowski J."/>
            <person name="Ruckert C."/>
        </authorList>
    </citation>
    <scope>NUCLEOTIDE SEQUENCE</scope>
    <source>
        <strain evidence="13">CGMCC 1.15758</strain>
    </source>
</reference>
<feature type="region of interest" description="Disordered" evidence="9">
    <location>
        <begin position="28"/>
        <end position="58"/>
    </location>
</feature>
<dbReference type="Pfam" id="PF13462">
    <property type="entry name" value="Thioredoxin_4"/>
    <property type="match status" value="1"/>
</dbReference>
<dbReference type="PROSITE" id="PS51007">
    <property type="entry name" value="CYTC"/>
    <property type="match status" value="1"/>
</dbReference>
<reference evidence="13" key="2">
    <citation type="submission" date="2020-09" db="EMBL/GenBank/DDBJ databases">
        <authorList>
            <person name="Sun Q."/>
            <person name="Zhou Y."/>
        </authorList>
    </citation>
    <scope>NUCLEOTIDE SEQUENCE</scope>
    <source>
        <strain evidence="13">CGMCC 1.15758</strain>
    </source>
</reference>
<keyword evidence="3 10" id="KW-0732">Signal</keyword>
<dbReference type="GO" id="GO:0020037">
    <property type="term" value="F:heme binding"/>
    <property type="evidence" value="ECO:0007669"/>
    <property type="project" value="InterPro"/>
</dbReference>
<dbReference type="PROSITE" id="PS51352">
    <property type="entry name" value="THIOREDOXIN_2"/>
    <property type="match status" value="1"/>
</dbReference>
<name>A0A8J3EA20_9GAMM</name>
<comment type="caution">
    <text evidence="13">The sequence shown here is derived from an EMBL/GenBank/DDBJ whole genome shotgun (WGS) entry which is preliminary data.</text>
</comment>
<keyword evidence="8" id="KW-0349">Heme</keyword>
<proteinExistence type="inferred from homology"/>
<dbReference type="InterPro" id="IPR012336">
    <property type="entry name" value="Thioredoxin-like_fold"/>
</dbReference>